<dbReference type="STRING" id="32507.ENSNBRP00000022313"/>
<dbReference type="GO" id="GO:0015385">
    <property type="term" value="F:sodium:proton antiporter activity"/>
    <property type="evidence" value="ECO:0007669"/>
    <property type="project" value="InterPro"/>
</dbReference>
<dbReference type="GO" id="GO:0051453">
    <property type="term" value="P:regulation of intracellular pH"/>
    <property type="evidence" value="ECO:0007669"/>
    <property type="project" value="TreeGrafter"/>
</dbReference>
<dbReference type="GeneTree" id="ENSGT00940000156338"/>
<dbReference type="Ensembl" id="ENSNBRT00000022899.1">
    <property type="protein sequence ID" value="ENSNBRP00000022313.1"/>
    <property type="gene ID" value="ENSNBRG00000017066.1"/>
</dbReference>
<dbReference type="GO" id="GO:0015386">
    <property type="term" value="F:potassium:proton antiporter activity"/>
    <property type="evidence" value="ECO:0007669"/>
    <property type="project" value="TreeGrafter"/>
</dbReference>
<reference evidence="12" key="1">
    <citation type="submission" date="2025-08" db="UniProtKB">
        <authorList>
            <consortium name="Ensembl"/>
        </authorList>
    </citation>
    <scope>IDENTIFICATION</scope>
</reference>
<dbReference type="InterPro" id="IPR018422">
    <property type="entry name" value="Cation/H_exchanger_CPA1"/>
</dbReference>
<dbReference type="Pfam" id="PF00999">
    <property type="entry name" value="Na_H_Exchanger"/>
    <property type="match status" value="1"/>
</dbReference>
<name>A0A3Q4HNC1_NEOBR</name>
<dbReference type="PANTHER" id="PTHR10110:SF192">
    <property type="entry name" value="SODIUM_HYDROGEN EXCHANGER"/>
    <property type="match status" value="1"/>
</dbReference>
<evidence type="ECO:0000256" key="4">
    <source>
        <dbReference type="ARBA" id="ARBA00022989"/>
    </source>
</evidence>
<dbReference type="Gene3D" id="6.10.250.1040">
    <property type="match status" value="1"/>
</dbReference>
<organism evidence="12 13">
    <name type="scientific">Neolamprologus brichardi</name>
    <name type="common">Fairy cichlid</name>
    <name type="synonym">Lamprologus brichardi</name>
    <dbReference type="NCBI Taxonomy" id="32507"/>
    <lineage>
        <taxon>Eukaryota</taxon>
        <taxon>Metazoa</taxon>
        <taxon>Chordata</taxon>
        <taxon>Craniata</taxon>
        <taxon>Vertebrata</taxon>
        <taxon>Euteleostomi</taxon>
        <taxon>Actinopterygii</taxon>
        <taxon>Neopterygii</taxon>
        <taxon>Teleostei</taxon>
        <taxon>Neoteleostei</taxon>
        <taxon>Acanthomorphata</taxon>
        <taxon>Ovalentaria</taxon>
        <taxon>Cichlomorphae</taxon>
        <taxon>Cichliformes</taxon>
        <taxon>Cichlidae</taxon>
        <taxon>African cichlids</taxon>
        <taxon>Pseudocrenilabrinae</taxon>
        <taxon>Lamprologini</taxon>
        <taxon>Neolamprologus</taxon>
    </lineage>
</organism>
<protein>
    <submittedName>
        <fullName evidence="12">Solute carrier family 9 member A1b</fullName>
    </submittedName>
</protein>
<keyword evidence="2" id="KW-0813">Transport</keyword>
<reference evidence="12" key="2">
    <citation type="submission" date="2025-09" db="UniProtKB">
        <authorList>
            <consortium name="Ensembl"/>
        </authorList>
    </citation>
    <scope>IDENTIFICATION</scope>
</reference>
<feature type="transmembrane region" description="Helical" evidence="10">
    <location>
        <begin position="147"/>
        <end position="173"/>
    </location>
</feature>
<keyword evidence="7 10" id="KW-0472">Membrane</keyword>
<accession>A0A3Q4HNC1</accession>
<dbReference type="Bgee" id="ENSNBRG00000017066">
    <property type="expression patterns" value="Expressed in blood and 5 other cell types or tissues"/>
</dbReference>
<keyword evidence="3 10" id="KW-0812">Transmembrane</keyword>
<feature type="transmembrane region" description="Helical" evidence="10">
    <location>
        <begin position="82"/>
        <end position="100"/>
    </location>
</feature>
<feature type="compositionally biased region" description="Acidic residues" evidence="9">
    <location>
        <begin position="503"/>
        <end position="513"/>
    </location>
</feature>
<keyword evidence="5" id="KW-0915">Sodium</keyword>
<comment type="subcellular location">
    <subcellularLocation>
        <location evidence="1">Membrane</location>
        <topology evidence="1">Multi-pass membrane protein</topology>
    </subcellularLocation>
</comment>
<feature type="transmembrane region" description="Helical" evidence="10">
    <location>
        <begin position="21"/>
        <end position="40"/>
    </location>
</feature>
<dbReference type="GO" id="GO:0005886">
    <property type="term" value="C:plasma membrane"/>
    <property type="evidence" value="ECO:0007669"/>
    <property type="project" value="TreeGrafter"/>
</dbReference>
<dbReference type="Proteomes" id="UP000261580">
    <property type="component" value="Unassembled WGS sequence"/>
</dbReference>
<dbReference type="GO" id="GO:0098719">
    <property type="term" value="P:sodium ion import across plasma membrane"/>
    <property type="evidence" value="ECO:0007669"/>
    <property type="project" value="TreeGrafter"/>
</dbReference>
<dbReference type="Gene3D" id="6.10.140.1330">
    <property type="match status" value="1"/>
</dbReference>
<proteinExistence type="predicted"/>
<evidence type="ECO:0000256" key="7">
    <source>
        <dbReference type="ARBA" id="ARBA00023136"/>
    </source>
</evidence>
<keyword evidence="13" id="KW-1185">Reference proteome</keyword>
<sequence>YTKGEERKPRSTEDSSGSSTLRLTGLLCLLFLVFFSRGFASHDVVSEKSSGTIQEDSRSQANSTAHEKTFPVLSFNYEHVRTPFEISLWILLALFMKLGECRSNEEIHINELLHILVFGESLLNDAVTVVLYHLFKEFAHEQAITVTGAVLGVISFFVVSLGGVMVGVIYGIVGAFTSRFTSYSRVIEPLFVFLYSYMAYLSAEIFHLSGIMSCKLLWLPPGCINISNYSNQYFYWVLLRECVYMSKINVQYVFLKLNFSFFLQGMTIRPLVELLAVKKKKESKESINEEIHTQFLDHLLTGIEDICGHYGHHHWKDKLNRFNKTYVKRWLIAGERSTEPQLISFYNKMELKQAMMMVESGSAAKLPTIVSTVSIRKIRILSDTFIFLSNRVPDASFPLKILEGCMSHYLTVPAKRQETPPVRKVFFQPEHKVYTYDDSESPRGRASPSCADDVSGLDETPEKPDQSSTPRANRDAELKPKEQDDQGDQLKVSRCLSDPGPNPEDDEDSTFLP</sequence>
<evidence type="ECO:0000256" key="1">
    <source>
        <dbReference type="ARBA" id="ARBA00004141"/>
    </source>
</evidence>
<keyword evidence="8" id="KW-0739">Sodium transport</keyword>
<feature type="transmembrane region" description="Helical" evidence="10">
    <location>
        <begin position="194"/>
        <end position="218"/>
    </location>
</feature>
<feature type="compositionally biased region" description="Basic and acidic residues" evidence="9">
    <location>
        <begin position="472"/>
        <end position="484"/>
    </location>
</feature>
<evidence type="ECO:0000313" key="12">
    <source>
        <dbReference type="Ensembl" id="ENSNBRP00000022313.1"/>
    </source>
</evidence>
<keyword evidence="6" id="KW-0406">Ion transport</keyword>
<evidence type="ECO:0000256" key="6">
    <source>
        <dbReference type="ARBA" id="ARBA00023065"/>
    </source>
</evidence>
<keyword evidence="4 10" id="KW-1133">Transmembrane helix</keyword>
<evidence type="ECO:0000313" key="13">
    <source>
        <dbReference type="Proteomes" id="UP000261580"/>
    </source>
</evidence>
<evidence type="ECO:0000256" key="9">
    <source>
        <dbReference type="SAM" id="MobiDB-lite"/>
    </source>
</evidence>
<evidence type="ECO:0000256" key="2">
    <source>
        <dbReference type="ARBA" id="ARBA00022448"/>
    </source>
</evidence>
<evidence type="ECO:0000259" key="11">
    <source>
        <dbReference type="Pfam" id="PF00999"/>
    </source>
</evidence>
<evidence type="ECO:0000256" key="3">
    <source>
        <dbReference type="ARBA" id="ARBA00022692"/>
    </source>
</evidence>
<evidence type="ECO:0000256" key="10">
    <source>
        <dbReference type="SAM" id="Phobius"/>
    </source>
</evidence>
<feature type="transmembrane region" description="Helical" evidence="10">
    <location>
        <begin position="112"/>
        <end position="135"/>
    </location>
</feature>
<feature type="domain" description="Cation/H+ exchanger transmembrane" evidence="11">
    <location>
        <begin position="96"/>
        <end position="214"/>
    </location>
</feature>
<evidence type="ECO:0000256" key="5">
    <source>
        <dbReference type="ARBA" id="ARBA00023053"/>
    </source>
</evidence>
<feature type="region of interest" description="Disordered" evidence="9">
    <location>
        <begin position="436"/>
        <end position="513"/>
    </location>
</feature>
<dbReference type="PANTHER" id="PTHR10110">
    <property type="entry name" value="SODIUM/HYDROGEN EXCHANGER"/>
    <property type="match status" value="1"/>
</dbReference>
<dbReference type="AlphaFoldDB" id="A0A3Q4HNC1"/>
<evidence type="ECO:0000256" key="8">
    <source>
        <dbReference type="ARBA" id="ARBA00023201"/>
    </source>
</evidence>
<dbReference type="InterPro" id="IPR006153">
    <property type="entry name" value="Cation/H_exchanger_TM"/>
</dbReference>